<dbReference type="InterPro" id="IPR036055">
    <property type="entry name" value="LDL_receptor-like_sf"/>
</dbReference>
<gene>
    <name evidence="6" type="ORF">JXQ802_LOCUS12556</name>
    <name evidence="5" type="ORF">ZHD862_LOCUS8012</name>
</gene>
<dbReference type="AlphaFoldDB" id="A0A814ADZ4"/>
<feature type="chain" id="PRO_5035683572" description="CUB domain-containing protein" evidence="3">
    <location>
        <begin position="23"/>
        <end position="199"/>
    </location>
</feature>
<dbReference type="EMBL" id="CAJNOT010000252">
    <property type="protein sequence ID" value="CAF0913475.1"/>
    <property type="molecule type" value="Genomic_DNA"/>
</dbReference>
<accession>A0A814ADZ4</accession>
<dbReference type="EMBL" id="CAJNOL010000259">
    <property type="protein sequence ID" value="CAF0968834.1"/>
    <property type="molecule type" value="Genomic_DNA"/>
</dbReference>
<evidence type="ECO:0000256" key="3">
    <source>
        <dbReference type="SAM" id="SignalP"/>
    </source>
</evidence>
<dbReference type="InterPro" id="IPR000859">
    <property type="entry name" value="CUB_dom"/>
</dbReference>
<keyword evidence="1 2" id="KW-1015">Disulfide bond</keyword>
<evidence type="ECO:0000313" key="6">
    <source>
        <dbReference type="EMBL" id="CAF0968834.1"/>
    </source>
</evidence>
<feature type="disulfide bond" evidence="2">
    <location>
        <begin position="166"/>
        <end position="184"/>
    </location>
</feature>
<dbReference type="PROSITE" id="PS01180">
    <property type="entry name" value="CUB"/>
    <property type="match status" value="1"/>
</dbReference>
<organism evidence="5 7">
    <name type="scientific">Rotaria sordida</name>
    <dbReference type="NCBI Taxonomy" id="392033"/>
    <lineage>
        <taxon>Eukaryota</taxon>
        <taxon>Metazoa</taxon>
        <taxon>Spiralia</taxon>
        <taxon>Gnathifera</taxon>
        <taxon>Rotifera</taxon>
        <taxon>Eurotatoria</taxon>
        <taxon>Bdelloidea</taxon>
        <taxon>Philodinida</taxon>
        <taxon>Philodinidae</taxon>
        <taxon>Rotaria</taxon>
    </lineage>
</organism>
<dbReference type="Gene3D" id="2.60.120.290">
    <property type="entry name" value="Spermadhesin, CUB domain"/>
    <property type="match status" value="1"/>
</dbReference>
<feature type="disulfide bond" evidence="2">
    <location>
        <begin position="178"/>
        <end position="193"/>
    </location>
</feature>
<protein>
    <recommendedName>
        <fullName evidence="4">CUB domain-containing protein</fullName>
    </recommendedName>
</protein>
<keyword evidence="8" id="KW-1185">Reference proteome</keyword>
<evidence type="ECO:0000313" key="7">
    <source>
        <dbReference type="Proteomes" id="UP000663864"/>
    </source>
</evidence>
<dbReference type="Pfam" id="PF00057">
    <property type="entry name" value="Ldl_recept_a"/>
    <property type="match status" value="1"/>
</dbReference>
<dbReference type="InterPro" id="IPR023415">
    <property type="entry name" value="LDLR_class-A_CS"/>
</dbReference>
<dbReference type="Proteomes" id="UP000663870">
    <property type="component" value="Unassembled WGS sequence"/>
</dbReference>
<dbReference type="PROSITE" id="PS01209">
    <property type="entry name" value="LDLRA_1"/>
    <property type="match status" value="1"/>
</dbReference>
<feature type="domain" description="CUB" evidence="4">
    <location>
        <begin position="35"/>
        <end position="150"/>
    </location>
</feature>
<dbReference type="SUPFAM" id="SSF49854">
    <property type="entry name" value="Spermadhesin, CUB domain"/>
    <property type="match status" value="1"/>
</dbReference>
<comment type="caution">
    <text evidence="5">The sequence shown here is derived from an EMBL/GenBank/DDBJ whole genome shotgun (WGS) entry which is preliminary data.</text>
</comment>
<evidence type="ECO:0000313" key="5">
    <source>
        <dbReference type="EMBL" id="CAF0913475.1"/>
    </source>
</evidence>
<dbReference type="PANTHER" id="PTHR24652">
    <property type="entry name" value="LOW-DENSITY LIPOPROTEIN RECEPTOR CLASS A DOMAIN-CONTAINING PROTEIN 2"/>
    <property type="match status" value="1"/>
</dbReference>
<dbReference type="SUPFAM" id="SSF57424">
    <property type="entry name" value="LDL receptor-like module"/>
    <property type="match status" value="1"/>
</dbReference>
<name>A0A814ADZ4_9BILA</name>
<dbReference type="InterPro" id="IPR002172">
    <property type="entry name" value="LDrepeatLR_classA_rpt"/>
</dbReference>
<feature type="signal peptide" evidence="3">
    <location>
        <begin position="1"/>
        <end position="22"/>
    </location>
</feature>
<proteinExistence type="predicted"/>
<evidence type="ECO:0000256" key="1">
    <source>
        <dbReference type="ARBA" id="ARBA00023157"/>
    </source>
</evidence>
<reference evidence="5" key="1">
    <citation type="submission" date="2021-02" db="EMBL/GenBank/DDBJ databases">
        <authorList>
            <person name="Nowell W R."/>
        </authorList>
    </citation>
    <scope>NUCLEOTIDE SEQUENCE</scope>
</reference>
<dbReference type="Proteomes" id="UP000663864">
    <property type="component" value="Unassembled WGS sequence"/>
</dbReference>
<dbReference type="PROSITE" id="PS50068">
    <property type="entry name" value="LDLRA_2"/>
    <property type="match status" value="1"/>
</dbReference>
<evidence type="ECO:0000256" key="2">
    <source>
        <dbReference type="PROSITE-ProRule" id="PRU00124"/>
    </source>
</evidence>
<dbReference type="Gene3D" id="4.10.400.10">
    <property type="entry name" value="Low-density Lipoprotein Receptor"/>
    <property type="match status" value="1"/>
</dbReference>
<sequence length="199" mass="22195">MENINLFLVLTFLILIVRLSDAKPSSDKFFMDKMCGNESIILDGDFKPGTSFQLTSNSKYQPNFNCSIKFRAAQSTQRFVITIERMNIVNCPNDYLRIYDSSTLLNKDIKQQCGTPSSFSFTTTTGQVTFTFTSGPGTKSSGFQIAIALHFPAVPACPQNLGFFLCKNKNCISKKLQCDTYNHCGDFTDELSCSMVGKK</sequence>
<evidence type="ECO:0000259" key="4">
    <source>
        <dbReference type="PROSITE" id="PS01180"/>
    </source>
</evidence>
<dbReference type="Pfam" id="PF00431">
    <property type="entry name" value="CUB"/>
    <property type="match status" value="1"/>
</dbReference>
<dbReference type="PANTHER" id="PTHR24652:SF69">
    <property type="entry name" value="CUB DOMAIN-CONTAINING PROTEIN"/>
    <property type="match status" value="1"/>
</dbReference>
<dbReference type="CDD" id="cd00112">
    <property type="entry name" value="LDLa"/>
    <property type="match status" value="1"/>
</dbReference>
<dbReference type="SMART" id="SM00042">
    <property type="entry name" value="CUB"/>
    <property type="match status" value="1"/>
</dbReference>
<dbReference type="SMART" id="SM00192">
    <property type="entry name" value="LDLa"/>
    <property type="match status" value="1"/>
</dbReference>
<comment type="caution">
    <text evidence="2">Lacks conserved residue(s) required for the propagation of feature annotation.</text>
</comment>
<dbReference type="InterPro" id="IPR042333">
    <property type="entry name" value="LRAD2/Mig-13-like"/>
</dbReference>
<keyword evidence="3" id="KW-0732">Signal</keyword>
<dbReference type="InterPro" id="IPR035914">
    <property type="entry name" value="Sperma_CUB_dom_sf"/>
</dbReference>
<evidence type="ECO:0000313" key="8">
    <source>
        <dbReference type="Proteomes" id="UP000663870"/>
    </source>
</evidence>